<sequence>MKKTISIMVALALTGFLIYGITFQKKKIPVEKPGTVIATPAYEKSYGPAPTVDKGTAYAFVIYFPSAKESGKIVPFPFFTFDEGSIKKVAVERLLSGMETGSYQGEFLSAPPGSRIVSLSETQGTVILTLSKEIASPNASQFVTALIQTLRQFKGVSAVSVKIEGSDKTLASEGDDSSIIQPGPPRLLSVTAMKDKGAKEVEEVNAFFDRPVDVKELKLLAKDDKQYEGDLYHSAFDMAGVLKPKDRSRFTERMPIKVRWKVVDKLGRQAEGDNVWFLEVKEH</sequence>
<dbReference type="AlphaFoldDB" id="A0AAW4L711"/>
<keyword evidence="3" id="KW-1185">Reference proteome</keyword>
<dbReference type="Pfam" id="PF10646">
    <property type="entry name" value="Germane"/>
    <property type="match status" value="1"/>
</dbReference>
<dbReference type="EMBL" id="JAHCVJ010000001">
    <property type="protein sequence ID" value="MBT0663041.1"/>
    <property type="molecule type" value="Genomic_DNA"/>
</dbReference>
<accession>A0AAW4L711</accession>
<reference evidence="2 3" key="1">
    <citation type="submission" date="2021-05" db="EMBL/GenBank/DDBJ databases">
        <title>The draft genome of Geobacter pelophilus DSM 12255.</title>
        <authorList>
            <person name="Xu Z."/>
            <person name="Masuda Y."/>
            <person name="Itoh H."/>
            <person name="Senoo K."/>
        </authorList>
    </citation>
    <scope>NUCLEOTIDE SEQUENCE [LARGE SCALE GENOMIC DNA]</scope>
    <source>
        <strain evidence="2 3">DSM 12255</strain>
    </source>
</reference>
<dbReference type="InterPro" id="IPR019606">
    <property type="entry name" value="GerMN"/>
</dbReference>
<gene>
    <name evidence="2" type="ORF">KI809_01905</name>
</gene>
<protein>
    <submittedName>
        <fullName evidence="2">GerMN domain-containing protein</fullName>
    </submittedName>
</protein>
<feature type="domain" description="GerMN" evidence="1">
    <location>
        <begin position="91"/>
        <end position="172"/>
    </location>
</feature>
<evidence type="ECO:0000313" key="3">
    <source>
        <dbReference type="Proteomes" id="UP000811899"/>
    </source>
</evidence>
<dbReference type="Proteomes" id="UP000811899">
    <property type="component" value="Unassembled WGS sequence"/>
</dbReference>
<dbReference type="RefSeq" id="WP_214169818.1">
    <property type="nucleotide sequence ID" value="NZ_JAHCVJ010000001.1"/>
</dbReference>
<evidence type="ECO:0000259" key="1">
    <source>
        <dbReference type="SMART" id="SM00909"/>
    </source>
</evidence>
<organism evidence="2 3">
    <name type="scientific">Geoanaerobacter pelophilus</name>
    <dbReference type="NCBI Taxonomy" id="60036"/>
    <lineage>
        <taxon>Bacteria</taxon>
        <taxon>Pseudomonadati</taxon>
        <taxon>Thermodesulfobacteriota</taxon>
        <taxon>Desulfuromonadia</taxon>
        <taxon>Geobacterales</taxon>
        <taxon>Geobacteraceae</taxon>
        <taxon>Geoanaerobacter</taxon>
    </lineage>
</organism>
<name>A0AAW4L711_9BACT</name>
<evidence type="ECO:0000313" key="2">
    <source>
        <dbReference type="EMBL" id="MBT0663041.1"/>
    </source>
</evidence>
<dbReference type="SMART" id="SM00909">
    <property type="entry name" value="Germane"/>
    <property type="match status" value="1"/>
</dbReference>
<proteinExistence type="predicted"/>
<comment type="caution">
    <text evidence="2">The sequence shown here is derived from an EMBL/GenBank/DDBJ whole genome shotgun (WGS) entry which is preliminary data.</text>
</comment>